<keyword evidence="4 5" id="KW-0408">Iron</keyword>
<dbReference type="InterPro" id="IPR000357">
    <property type="entry name" value="HEAT"/>
</dbReference>
<accession>A0A6N8L2A4</accession>
<sequence length="1093" mass="119686">MSFISKCTLTQFFGCGRANDYPTFMKISGDSYAAESRNITQGELNCSFPKSVKLLYFIALFLGITLLIFSSCVQNPSKEDNDSMSYLQVPEGFVIEEAVSPDLISFPMFASFDDQGRLFVFESTGVNTMGTEKMLAEPSYHIRLLEDSDGDGKFDKSTIYVDSIPLPMGGTFYQGSLYAAAPPNLMRYTDTDNDGIADKKDVILNGWVLNANAATLHGPFMGPDGWLYLCDARRGFDITTKEGAQLKGKGARIWRCRPDGTGLESVAGGGFDNTIEMVFMPGGETIGTMTYFTDPQNGQRDALMHWVEGGVYPKYNSVIDEDQLKLTGDLMPVMTKLPRIAHSGLLRYRGEGLGNEYNGDLFSAVFNTGKITRHRVTAVGATFKTEEEDFMTSKNPDTHPTDVLQDADGSLLVIITGGWFIEGCPLSRVAKPDVAGGIYRIRRKDASPVKDPWGKALELSKRSPEELAGLINDSRVMVKDAAVEKLVAAGSNSVPALVKMLQDKNEDSRLAALFALARIGSIEAIAAVRGSLKDNSATVRTAASRSLGLAADRESVDMLMQLVQQDSASVRRQAATALGQIGDPRCIPALLSAASNPNDRFVEHAIIHSLITLKKPELLIPALNHTSEGSRKAAVIALDQMDNSPLRQEQVLAFLQSKQPALRNTGIWIASHRPAWADMVISFLQSGLNMEELNKDELSAVQKLLITFSENPKLQGYMAKELGNNQASNSWKQLLLTVISESPVKDFPNAWTLQLGNLLRSGNDVLQRSVLALIESRRLAALNNDLAKIIEDNSADPDFRIGALGARGMTVPELSAKEFNILTGFLKPPTESPIRQSAARLLARAKLNEGQQKELAEQYVGTADLFLLPSLMTAFEGSKSEAVGLALIKALSQTKDRLDNLSEQDMEKLLANFPEKVQKEGKPLMDALRARHAERLSKLEQLEASLSRGDLERGKKVFFGKAACFTCHAVGQEGAHFGPDLSNIGEIRSSHDILEAIVYPSVSFAREYDTYQVKTKTKTYLGVIKEQFPDLIILAVGPGAEVRIPRAEIVSSEQHAVSMMPPGLEKSLSQEELSDLMAYLKSLPDSYKTMNKQ</sequence>
<dbReference type="AlphaFoldDB" id="A0A6N8L2A4"/>
<dbReference type="GO" id="GO:0009055">
    <property type="term" value="F:electron transfer activity"/>
    <property type="evidence" value="ECO:0007669"/>
    <property type="project" value="InterPro"/>
</dbReference>
<evidence type="ECO:0000313" key="8">
    <source>
        <dbReference type="EMBL" id="MVZ63486.1"/>
    </source>
</evidence>
<feature type="transmembrane region" description="Helical" evidence="6">
    <location>
        <begin position="54"/>
        <end position="71"/>
    </location>
</feature>
<dbReference type="Pfam" id="PF23500">
    <property type="entry name" value="DUF7133"/>
    <property type="match status" value="1"/>
</dbReference>
<evidence type="ECO:0000256" key="3">
    <source>
        <dbReference type="ARBA" id="ARBA00022737"/>
    </source>
</evidence>
<evidence type="ECO:0000256" key="5">
    <source>
        <dbReference type="PROSITE-ProRule" id="PRU00433"/>
    </source>
</evidence>
<gene>
    <name evidence="8" type="ORF">GQF63_15770</name>
</gene>
<name>A0A6N8L2A4_9SPHI</name>
<evidence type="ECO:0000259" key="7">
    <source>
        <dbReference type="PROSITE" id="PS51007"/>
    </source>
</evidence>
<dbReference type="SUPFAM" id="SSF50952">
    <property type="entry name" value="Soluble quinoprotein glucose dehydrogenase"/>
    <property type="match status" value="1"/>
</dbReference>
<dbReference type="Gene3D" id="2.120.10.30">
    <property type="entry name" value="TolB, C-terminal domain"/>
    <property type="match status" value="1"/>
</dbReference>
<dbReference type="Gene3D" id="1.25.10.10">
    <property type="entry name" value="Leucine-rich Repeat Variant"/>
    <property type="match status" value="2"/>
</dbReference>
<evidence type="ECO:0000256" key="2">
    <source>
        <dbReference type="ARBA" id="ARBA00022723"/>
    </source>
</evidence>
<comment type="caution">
    <text evidence="8">The sequence shown here is derived from an EMBL/GenBank/DDBJ whole genome shotgun (WGS) entry which is preliminary data.</text>
</comment>
<dbReference type="Pfam" id="PF00034">
    <property type="entry name" value="Cytochrom_C"/>
    <property type="match status" value="1"/>
</dbReference>
<dbReference type="PROSITE" id="PS51007">
    <property type="entry name" value="CYTC"/>
    <property type="match status" value="1"/>
</dbReference>
<dbReference type="InterPro" id="IPR009056">
    <property type="entry name" value="Cyt_c-like_dom"/>
</dbReference>
<dbReference type="SUPFAM" id="SSF46626">
    <property type="entry name" value="Cytochrome c"/>
    <property type="match status" value="1"/>
</dbReference>
<evidence type="ECO:0000256" key="1">
    <source>
        <dbReference type="ARBA" id="ARBA00022617"/>
    </source>
</evidence>
<dbReference type="InterPro" id="IPR011042">
    <property type="entry name" value="6-blade_b-propeller_TolB-like"/>
</dbReference>
<organism evidence="8 9">
    <name type="scientific">Sphingobacterium humi</name>
    <dbReference type="NCBI Taxonomy" id="1796905"/>
    <lineage>
        <taxon>Bacteria</taxon>
        <taxon>Pseudomonadati</taxon>
        <taxon>Bacteroidota</taxon>
        <taxon>Sphingobacteriia</taxon>
        <taxon>Sphingobacteriales</taxon>
        <taxon>Sphingobacteriaceae</taxon>
        <taxon>Sphingobacterium</taxon>
    </lineage>
</organism>
<feature type="domain" description="Cytochrome c" evidence="7">
    <location>
        <begin position="949"/>
        <end position="1084"/>
    </location>
</feature>
<dbReference type="GO" id="GO:0046872">
    <property type="term" value="F:metal ion binding"/>
    <property type="evidence" value="ECO:0007669"/>
    <property type="project" value="UniProtKB-KW"/>
</dbReference>
<proteinExistence type="predicted"/>
<keyword evidence="6" id="KW-0812">Transmembrane</keyword>
<reference evidence="8 9" key="1">
    <citation type="submission" date="2019-12" db="EMBL/GenBank/DDBJ databases">
        <authorList>
            <person name="Dong K."/>
        </authorList>
    </citation>
    <scope>NUCLEOTIDE SEQUENCE [LARGE SCALE GENOMIC DNA]</scope>
    <source>
        <strain evidence="8 9">JCM 31225</strain>
    </source>
</reference>
<keyword evidence="1 5" id="KW-0349">Heme</keyword>
<dbReference type="NCBIfam" id="TIGR02604">
    <property type="entry name" value="Piru_Ver_Nterm"/>
    <property type="match status" value="1"/>
</dbReference>
<dbReference type="InterPro" id="IPR016024">
    <property type="entry name" value="ARM-type_fold"/>
</dbReference>
<dbReference type="GO" id="GO:0020037">
    <property type="term" value="F:heme binding"/>
    <property type="evidence" value="ECO:0007669"/>
    <property type="project" value="InterPro"/>
</dbReference>
<evidence type="ECO:0000313" key="9">
    <source>
        <dbReference type="Proteomes" id="UP000435036"/>
    </source>
</evidence>
<dbReference type="InterPro" id="IPR036909">
    <property type="entry name" value="Cyt_c-like_dom_sf"/>
</dbReference>
<dbReference type="Pfam" id="PF02985">
    <property type="entry name" value="HEAT"/>
    <property type="match status" value="1"/>
</dbReference>
<dbReference type="SUPFAM" id="SSF48371">
    <property type="entry name" value="ARM repeat"/>
    <property type="match status" value="2"/>
</dbReference>
<evidence type="ECO:0000256" key="6">
    <source>
        <dbReference type="SAM" id="Phobius"/>
    </source>
</evidence>
<dbReference type="InterPro" id="IPR004155">
    <property type="entry name" value="PBS_lyase_HEAT"/>
</dbReference>
<dbReference type="InterPro" id="IPR055557">
    <property type="entry name" value="DUF7133"/>
</dbReference>
<keyword evidence="6" id="KW-1133">Transmembrane helix</keyword>
<dbReference type="Gene3D" id="1.10.760.10">
    <property type="entry name" value="Cytochrome c-like domain"/>
    <property type="match status" value="1"/>
</dbReference>
<keyword evidence="6" id="KW-0472">Membrane</keyword>
<dbReference type="EMBL" id="WSQA01000013">
    <property type="protein sequence ID" value="MVZ63486.1"/>
    <property type="molecule type" value="Genomic_DNA"/>
</dbReference>
<dbReference type="InterPro" id="IPR013427">
    <property type="entry name" value="Haem-bd_dom_put"/>
</dbReference>
<dbReference type="InterPro" id="IPR011989">
    <property type="entry name" value="ARM-like"/>
</dbReference>
<protein>
    <submittedName>
        <fullName evidence="8">C-type cytochrome</fullName>
    </submittedName>
</protein>
<dbReference type="Pfam" id="PF13646">
    <property type="entry name" value="HEAT_2"/>
    <property type="match status" value="1"/>
</dbReference>
<keyword evidence="2 5" id="KW-0479">Metal-binding</keyword>
<dbReference type="NCBIfam" id="TIGR02603">
    <property type="entry name" value="CxxCH_TIGR02603"/>
    <property type="match status" value="1"/>
</dbReference>
<dbReference type="SMART" id="SM00567">
    <property type="entry name" value="EZ_HEAT"/>
    <property type="match status" value="4"/>
</dbReference>
<keyword evidence="9" id="KW-1185">Reference proteome</keyword>
<dbReference type="PANTHER" id="PTHR33546">
    <property type="entry name" value="LARGE, MULTIFUNCTIONAL SECRETED PROTEIN-RELATED"/>
    <property type="match status" value="1"/>
</dbReference>
<dbReference type="Proteomes" id="UP000435036">
    <property type="component" value="Unassembled WGS sequence"/>
</dbReference>
<dbReference type="InterPro" id="IPR013428">
    <property type="entry name" value="Membrane-bound_put_N"/>
</dbReference>
<evidence type="ECO:0000256" key="4">
    <source>
        <dbReference type="ARBA" id="ARBA00023004"/>
    </source>
</evidence>
<keyword evidence="3" id="KW-0677">Repeat</keyword>
<dbReference type="InterPro" id="IPR011041">
    <property type="entry name" value="Quinoprot_gluc/sorb_DH_b-prop"/>
</dbReference>
<dbReference type="PANTHER" id="PTHR33546:SF1">
    <property type="entry name" value="LARGE, MULTIFUNCTIONAL SECRETED PROTEIN"/>
    <property type="match status" value="1"/>
</dbReference>